<organism evidence="1 2">
    <name type="scientific">Panagrolaimus sp. PS1159</name>
    <dbReference type="NCBI Taxonomy" id="55785"/>
    <lineage>
        <taxon>Eukaryota</taxon>
        <taxon>Metazoa</taxon>
        <taxon>Ecdysozoa</taxon>
        <taxon>Nematoda</taxon>
        <taxon>Chromadorea</taxon>
        <taxon>Rhabditida</taxon>
        <taxon>Tylenchina</taxon>
        <taxon>Panagrolaimomorpha</taxon>
        <taxon>Panagrolaimoidea</taxon>
        <taxon>Panagrolaimidae</taxon>
        <taxon>Panagrolaimus</taxon>
    </lineage>
</organism>
<protein>
    <submittedName>
        <fullName evidence="2">Uncharacterized protein</fullName>
    </submittedName>
</protein>
<name>A0AC35F505_9BILA</name>
<sequence>MASFIIDDETTSDAFENKMEIDSQESSTTTASTNFEELLYDSGISSDSSFSSCSENIYVSTGPTNFDGICTAKKSPELPPEYFEDLDDEERSATASLNSSWDFNFNSFCAEPDGRQSPLMDITNCSQNSQSSLPTESPVS</sequence>
<evidence type="ECO:0000313" key="2">
    <source>
        <dbReference type="WBParaSite" id="PS1159_v2.g13922.t1"/>
    </source>
</evidence>
<evidence type="ECO:0000313" key="1">
    <source>
        <dbReference type="Proteomes" id="UP000887580"/>
    </source>
</evidence>
<dbReference type="WBParaSite" id="PS1159_v2.g13922.t1">
    <property type="protein sequence ID" value="PS1159_v2.g13922.t1"/>
    <property type="gene ID" value="PS1159_v2.g13922"/>
</dbReference>
<dbReference type="Proteomes" id="UP000887580">
    <property type="component" value="Unplaced"/>
</dbReference>
<reference evidence="2" key="1">
    <citation type="submission" date="2022-11" db="UniProtKB">
        <authorList>
            <consortium name="WormBaseParasite"/>
        </authorList>
    </citation>
    <scope>IDENTIFICATION</scope>
</reference>
<accession>A0AC35F505</accession>
<proteinExistence type="predicted"/>